<dbReference type="PANTHER" id="PTHR11079:SF179">
    <property type="entry name" value="TRNA(ADENINE(34)) DEAMINASE, CHLOROPLASTIC"/>
    <property type="match status" value="1"/>
</dbReference>
<protein>
    <submittedName>
        <fullName evidence="4">Guanine deaminase</fullName>
        <ecNumber evidence="4">3.5.4.3</ecNumber>
    </submittedName>
</protein>
<dbReference type="SUPFAM" id="SSF53927">
    <property type="entry name" value="Cytidine deaminase-like"/>
    <property type="match status" value="1"/>
</dbReference>
<dbReference type="InterPro" id="IPR002125">
    <property type="entry name" value="CMP_dCMP_dom"/>
</dbReference>
<reference evidence="4 5" key="1">
    <citation type="submission" date="2017-07" db="EMBL/GenBank/DDBJ databases">
        <title>First draft Genome Sequence of Nocardia cerradoensis isolated from human infection.</title>
        <authorList>
            <person name="Carrasco G."/>
        </authorList>
    </citation>
    <scope>NUCLEOTIDE SEQUENCE [LARGE SCALE GENOMIC DNA]</scope>
    <source>
        <strain evidence="4 5">CNM20130759</strain>
    </source>
</reference>
<organism evidence="4 5">
    <name type="scientific">Nocardia cerradoensis</name>
    <dbReference type="NCBI Taxonomy" id="85688"/>
    <lineage>
        <taxon>Bacteria</taxon>
        <taxon>Bacillati</taxon>
        <taxon>Actinomycetota</taxon>
        <taxon>Actinomycetes</taxon>
        <taxon>Mycobacteriales</taxon>
        <taxon>Nocardiaceae</taxon>
        <taxon>Nocardia</taxon>
    </lineage>
</organism>
<dbReference type="InterPro" id="IPR016192">
    <property type="entry name" value="APOBEC/CMP_deaminase_Zn-bd"/>
</dbReference>
<name>A0A231GX42_9NOCA</name>
<dbReference type="CDD" id="cd01285">
    <property type="entry name" value="nucleoside_deaminase"/>
    <property type="match status" value="1"/>
</dbReference>
<sequence length="156" mass="15641">MQHDNDHLRRAIALGEEAGRRGNRPFGAVIVAADGTTVAEGRNEVAASGVVTAHAELGALTAAGPSADLVGATVYAGGEPCPMCSAALVWAGVARIIFAAAEADFAAIIGGHPRFALGCAEVVGASDAEIAVSGPHLGEEALVPFRRYAETAGPTP</sequence>
<keyword evidence="2" id="KW-0862">Zinc</keyword>
<gene>
    <name evidence="4" type="primary">guaD_3</name>
    <name evidence="4" type="ORF">B7C42_06738</name>
</gene>
<proteinExistence type="predicted"/>
<dbReference type="GO" id="GO:0008270">
    <property type="term" value="F:zinc ion binding"/>
    <property type="evidence" value="ECO:0007669"/>
    <property type="project" value="InterPro"/>
</dbReference>
<dbReference type="EC" id="3.5.4.3" evidence="4"/>
<evidence type="ECO:0000259" key="3">
    <source>
        <dbReference type="PROSITE" id="PS51747"/>
    </source>
</evidence>
<dbReference type="Gene3D" id="3.40.140.10">
    <property type="entry name" value="Cytidine Deaminase, domain 2"/>
    <property type="match status" value="1"/>
</dbReference>
<evidence type="ECO:0000256" key="1">
    <source>
        <dbReference type="ARBA" id="ARBA00022723"/>
    </source>
</evidence>
<evidence type="ECO:0000256" key="2">
    <source>
        <dbReference type="ARBA" id="ARBA00022833"/>
    </source>
</evidence>
<evidence type="ECO:0000313" key="5">
    <source>
        <dbReference type="Proteomes" id="UP000215506"/>
    </source>
</evidence>
<dbReference type="EMBL" id="NGAF01000022">
    <property type="protein sequence ID" value="OXR41142.1"/>
    <property type="molecule type" value="Genomic_DNA"/>
</dbReference>
<dbReference type="AlphaFoldDB" id="A0A231GX42"/>
<dbReference type="GO" id="GO:0008892">
    <property type="term" value="F:guanine deaminase activity"/>
    <property type="evidence" value="ECO:0007669"/>
    <property type="project" value="UniProtKB-EC"/>
</dbReference>
<evidence type="ECO:0000313" key="4">
    <source>
        <dbReference type="EMBL" id="OXR41142.1"/>
    </source>
</evidence>
<dbReference type="InterPro" id="IPR016193">
    <property type="entry name" value="Cytidine_deaminase-like"/>
</dbReference>
<comment type="caution">
    <text evidence="4">The sequence shown here is derived from an EMBL/GenBank/DDBJ whole genome shotgun (WGS) entry which is preliminary data.</text>
</comment>
<dbReference type="PROSITE" id="PS51747">
    <property type="entry name" value="CYT_DCMP_DEAMINASES_2"/>
    <property type="match status" value="1"/>
</dbReference>
<dbReference type="Proteomes" id="UP000215506">
    <property type="component" value="Unassembled WGS sequence"/>
</dbReference>
<keyword evidence="5" id="KW-1185">Reference proteome</keyword>
<dbReference type="PROSITE" id="PS00903">
    <property type="entry name" value="CYT_DCMP_DEAMINASES_1"/>
    <property type="match status" value="1"/>
</dbReference>
<keyword evidence="4" id="KW-0378">Hydrolase</keyword>
<keyword evidence="1" id="KW-0479">Metal-binding</keyword>
<dbReference type="Pfam" id="PF00383">
    <property type="entry name" value="dCMP_cyt_deam_1"/>
    <property type="match status" value="1"/>
</dbReference>
<dbReference type="PANTHER" id="PTHR11079">
    <property type="entry name" value="CYTOSINE DEAMINASE FAMILY MEMBER"/>
    <property type="match status" value="1"/>
</dbReference>
<feature type="domain" description="CMP/dCMP-type deaminase" evidence="3">
    <location>
        <begin position="2"/>
        <end position="122"/>
    </location>
</feature>
<accession>A0A231GX42</accession>